<dbReference type="STRING" id="1245748.A0A3R7GGS9"/>
<dbReference type="EMBL" id="NIDN02000002">
    <property type="protein sequence ID" value="RLM01761.1"/>
    <property type="molecule type" value="Genomic_DNA"/>
</dbReference>
<evidence type="ECO:0000313" key="16">
    <source>
        <dbReference type="EMBL" id="RLM01761.1"/>
    </source>
</evidence>
<dbReference type="GO" id="GO:0030479">
    <property type="term" value="C:actin cortical patch"/>
    <property type="evidence" value="ECO:0007669"/>
    <property type="project" value="TreeGrafter"/>
</dbReference>
<evidence type="ECO:0000259" key="15">
    <source>
        <dbReference type="PROSITE" id="PS51847"/>
    </source>
</evidence>
<evidence type="ECO:0000256" key="8">
    <source>
        <dbReference type="ARBA" id="ARBA00023136"/>
    </source>
</evidence>
<feature type="domain" description="ENTH" evidence="13">
    <location>
        <begin position="940"/>
        <end position="1069"/>
    </location>
</feature>
<feature type="region of interest" description="Disordered" evidence="12">
    <location>
        <begin position="739"/>
        <end position="831"/>
    </location>
</feature>
<keyword evidence="8 10" id="KW-0472">Membrane</keyword>
<dbReference type="Gene3D" id="1.20.1410.10">
    <property type="entry name" value="I/LWEQ domain"/>
    <property type="match status" value="1"/>
</dbReference>
<dbReference type="PROSITE" id="PS50942">
    <property type="entry name" value="ENTH"/>
    <property type="match status" value="1"/>
</dbReference>
<gene>
    <name evidence="16" type="ORF">CFD26_106723</name>
</gene>
<dbReference type="GO" id="GO:0051015">
    <property type="term" value="F:actin filament binding"/>
    <property type="evidence" value="ECO:0007669"/>
    <property type="project" value="TreeGrafter"/>
</dbReference>
<evidence type="ECO:0000256" key="4">
    <source>
        <dbReference type="ARBA" id="ARBA00022448"/>
    </source>
</evidence>
<proteinExistence type="inferred from homology"/>
<feature type="compositionally biased region" description="Pro residues" evidence="12">
    <location>
        <begin position="765"/>
        <end position="774"/>
    </location>
</feature>
<dbReference type="OrthoDB" id="10262320at2759"/>
<dbReference type="Gene3D" id="1.25.40.90">
    <property type="match status" value="1"/>
</dbReference>
<evidence type="ECO:0000256" key="10">
    <source>
        <dbReference type="PROSITE-ProRule" id="PRU00243"/>
    </source>
</evidence>
<dbReference type="GO" id="GO:0035615">
    <property type="term" value="F:clathrin adaptor activity"/>
    <property type="evidence" value="ECO:0007669"/>
    <property type="project" value="TreeGrafter"/>
</dbReference>
<dbReference type="PANTHER" id="PTHR10407:SF15">
    <property type="entry name" value="HUNTINGTIN INTERACTING PROTEIN 1"/>
    <property type="match status" value="1"/>
</dbReference>
<dbReference type="InterPro" id="IPR035964">
    <property type="entry name" value="I/LWEQ_dom_sf"/>
</dbReference>
<feature type="coiled-coil region" evidence="11">
    <location>
        <begin position="1238"/>
        <end position="1551"/>
    </location>
</feature>
<dbReference type="InterPro" id="IPR011417">
    <property type="entry name" value="ANTH_dom"/>
</dbReference>
<feature type="compositionally biased region" description="Basic and acidic residues" evidence="12">
    <location>
        <begin position="865"/>
        <end position="895"/>
    </location>
</feature>
<feature type="domain" description="I/LWEQ" evidence="14">
    <location>
        <begin position="1744"/>
        <end position="1987"/>
    </location>
</feature>
<dbReference type="PROSITE" id="PS50945">
    <property type="entry name" value="I_LWEQ"/>
    <property type="match status" value="1"/>
</dbReference>
<comment type="caution">
    <text evidence="10">Lacks conserved residue(s) required for the propagation of feature annotation.</text>
</comment>
<evidence type="ECO:0000256" key="7">
    <source>
        <dbReference type="ARBA" id="ARBA00023121"/>
    </source>
</evidence>
<dbReference type="SMART" id="SM00273">
    <property type="entry name" value="ENTH"/>
    <property type="match status" value="1"/>
</dbReference>
<keyword evidence="7" id="KW-0446">Lipid-binding</keyword>
<comment type="caution">
    <text evidence="16">The sequence shown here is derived from an EMBL/GenBank/DDBJ whole genome shotgun (WGS) entry which is preliminary data.</text>
</comment>
<feature type="compositionally biased region" description="Low complexity" evidence="12">
    <location>
        <begin position="678"/>
        <end position="689"/>
    </location>
</feature>
<dbReference type="FunFam" id="1.20.1410.10:FF:000004">
    <property type="entry name" value="Cytoskeleton assembly control protein Sla2"/>
    <property type="match status" value="1"/>
</dbReference>
<keyword evidence="6" id="KW-0445">Lipid transport</keyword>
<evidence type="ECO:0000256" key="1">
    <source>
        <dbReference type="ARBA" id="ARBA00004370"/>
    </source>
</evidence>
<dbReference type="InterPro" id="IPR008942">
    <property type="entry name" value="ENTH_VHS"/>
</dbReference>
<dbReference type="PANTHER" id="PTHR10407">
    <property type="entry name" value="HUNTINGTIN INTERACTING PROTEIN 1"/>
    <property type="match status" value="1"/>
</dbReference>
<keyword evidence="5" id="KW-0963">Cytoplasm</keyword>
<sequence length="1987" mass="222228">MGSFGSFLFAYFLGGLTFIPLVLSLVLLHAYLTLPRASPPSDYPGGPSPDSIQRPTDDQFSLKSGTDELAEKFQRTHESDVAAGYFAVCREYVPGGVNGKPPERTTPAGEVIAAESPSVYQTMYRSLFDRKQTPTIEPAKNNGKNGKRARNMFYIVLRHGHLMLYDDANQVEVRYVISLAHHDVSIYGGEGEMLEGELWLKRNAICLSRRLDSLGDLGGPTPPFFLFSDNLSEKEDFYFAMLQNQTRMGDFPNCPPKHQQFDVKHMVTLVQRLHSSEEQLQTRWINAVLGRLFLALYKTPEVEEFLRQKITKKISRVNKPNFISKIGLQRIDMGEGAPFITNPRLKDLTVDGNCCVETDIQYTGNFRLEISATVRIDLGPRFKAREVDIVLAVVLKKLEGHMLIRFKPPPSNRVWVSFETMPNMLMDIEPIVSSKQITYGIILRTIESRIREVVAESIVQPYWDDIPFLDTASQPYRGGIWQRETPGQDTKGDIPDESISQPQTPTRKDSIEALKAKDDRTMSMPVLLETTSGSLKSRKSSKSVTADSEKSISSAIDKAGGPSVPRAIRSQTFSNVAHPVVTADNIKIEKVTSDSKGEEKSSAASAMIEISSRSPPSSPNKTPNGSPPTISHMTPEKLAPSRGSSFTESIESIGEFGSAPARPTSAYLASESSISLRNGNGSSNASINGERSLRRSTVETVETLTRSVTSPAASEEKPKLSISLGTATAAAKKWSWSVFGKADSNGQEPSRPAGTPDEPIGRGHPLPPPGTPLPRPEKFGIKSNPIPRRKPVPPPLPERSKTDAKRPVPKPPLPKRKPLTRLEGDESSPDELLVVEAPYDSTPNSPAPDSASDIDIIQPSATQENTRDLPHSTSDDAVASRRWDDGTEQKSGERDSVAQAQVLLVIHIRCHGPTGSRRIYLRSSSAPLIPAKTVKSPAFKMSRTEADLAINIRKATSIEETAPKRKHVRSCIVYTWDHKSSAAFWAGMKVQPVLADEVQTFKALITIHKVLQEGHPIVVREAQQHVNWIDSLMRGVGGDGIRGYGPLIREYVFFLESKLAFHRNHPEFNGLFEYEEYISLKTINDPNEGYETITDLMTLQDQIDTFQKLIFSHFQSGTNNECRISALVPLVLESYGIYKFITSMLRAMHTTTGDNEALEPLRGRYDAQHYRLVRFYYECSNLRYLTSLITVPKLPQDPPSLLGEDEDRPALPKRPTKEVEKQPSPPPKPVAAEPEPINDFWTNEAKRQQEEFEAEQQRLQQQWEEQQRQQLLAQQQAQRDFEEQQRLQAEQQRLAQEQLLREQYQTQTQGRLAELERENLNARAQYERDQLMLQQYDRRVKDLEEQMAQLTTNLNMQNASKDEQIRALQEQVNTWRSKYEALAKLYSQLRQEHLDLLQTTKSLKLKAASAQEAIERREKLERELKTKNLELADMIRERDRALHERDRLTGTNKEELEKLKRELRLAIERAENAERSKGTEISTLLSKYNREMADLEEALRNKTRALEEVSSRTTDRQEDHELALREKDEEIEVYKSGMEQALMELEELKLRTIQSQGDVDHALDSQIDTVLQGTVTKINDIIDSVLQTGVQRVDDALYELDSTMQAGNQNASPPYVLSQIEKASASATEFSTAFNNYIADGPNSPHSEIIRTVSIFSGSVADVLSNTKGLTRFANDDKSADQLLNAARKSAQATVRFFRGLQSFRLEGLEPLQKTDVVINNNLEVQKDLQSLSKLVDAFAPKSTKISTSGDLGDLVDKELSKAADAIEAAAARLAKLKTKPREGYSTYELRINDVILEAAIAVTNAIAELIKAATASQQEIVREGRGSSSRTAFYKKNNRWTEGLISAAKAVATSTNTLIETADGVISGRNSPEQLIVASNDVAASTAQLVAASRVKATFMSKTQDRLEAASKAVGAACRALVRQVQDIIAERNRDEGETVDYAKLSSHEFKVREMEQQVEILQLENSLARARQRLGEMRKISYQED</sequence>
<dbReference type="GO" id="GO:0032051">
    <property type="term" value="F:clathrin light chain binding"/>
    <property type="evidence" value="ECO:0007669"/>
    <property type="project" value="TreeGrafter"/>
</dbReference>
<dbReference type="InterPro" id="IPR013809">
    <property type="entry name" value="ENTH"/>
</dbReference>
<protein>
    <recommendedName>
        <fullName evidence="18">Sla2 Src like adaptor 2</fullName>
    </recommendedName>
</protein>
<reference evidence="16 17" key="1">
    <citation type="submission" date="2018-08" db="EMBL/GenBank/DDBJ databases">
        <title>Draft genome sequences of two Aspergillus turcosus clinical strains isolated from bronchoalveolar lavage fluid: one azole-susceptible and the other azole-resistant.</title>
        <authorList>
            <person name="Parent-Michaud M."/>
            <person name="Dufresne P.J."/>
            <person name="Fournier E."/>
            <person name="Martineau C."/>
            <person name="Moreira S."/>
            <person name="Perkins V."/>
            <person name="De Repentigny L."/>
            <person name="Dufresne S.F."/>
        </authorList>
    </citation>
    <scope>NUCLEOTIDE SEQUENCE [LARGE SCALE GENOMIC DNA]</scope>
    <source>
        <strain evidence="16">HMR AF 1038</strain>
    </source>
</reference>
<keyword evidence="4" id="KW-0813">Transport</keyword>
<feature type="region of interest" description="Disordered" evidence="12">
    <location>
        <begin position="38"/>
        <end position="59"/>
    </location>
</feature>
<dbReference type="FunFam" id="1.25.40.90:FF:000021">
    <property type="entry name" value="Cytoskeleton assembly control protein Sla2"/>
    <property type="match status" value="1"/>
</dbReference>
<dbReference type="GO" id="GO:0007015">
    <property type="term" value="P:actin filament organization"/>
    <property type="evidence" value="ECO:0007669"/>
    <property type="project" value="TreeGrafter"/>
</dbReference>
<dbReference type="Pfam" id="PF01608">
    <property type="entry name" value="I_LWEQ"/>
    <property type="match status" value="1"/>
</dbReference>
<feature type="region of interest" description="Disordered" evidence="12">
    <location>
        <begin position="589"/>
        <end position="722"/>
    </location>
</feature>
<name>A0A3R7GGS9_9EURO</name>
<feature type="compositionally biased region" description="Basic and acidic residues" evidence="12">
    <location>
        <begin position="506"/>
        <end position="521"/>
    </location>
</feature>
<feature type="region of interest" description="Disordered" evidence="12">
    <location>
        <begin position="860"/>
        <end position="895"/>
    </location>
</feature>
<comment type="similarity">
    <text evidence="3">Belongs to the SLA2 family.</text>
</comment>
<dbReference type="GO" id="GO:0006897">
    <property type="term" value="P:endocytosis"/>
    <property type="evidence" value="ECO:0007669"/>
    <property type="project" value="InterPro"/>
</dbReference>
<dbReference type="Proteomes" id="UP000215289">
    <property type="component" value="Unassembled WGS sequence"/>
</dbReference>
<evidence type="ECO:0000256" key="11">
    <source>
        <dbReference type="SAM" id="Coils"/>
    </source>
</evidence>
<keyword evidence="10" id="KW-0812">Transmembrane</keyword>
<evidence type="ECO:0008006" key="18">
    <source>
        <dbReference type="Google" id="ProtNLM"/>
    </source>
</evidence>
<dbReference type="GO" id="GO:0006869">
    <property type="term" value="P:lipid transport"/>
    <property type="evidence" value="ECO:0007669"/>
    <property type="project" value="UniProtKB-KW"/>
</dbReference>
<feature type="region of interest" description="Disordered" evidence="12">
    <location>
        <begin position="477"/>
        <end position="566"/>
    </location>
</feature>
<feature type="coiled-coil region" evidence="11">
    <location>
        <begin position="1946"/>
        <end position="1982"/>
    </location>
</feature>
<dbReference type="GO" id="GO:0048268">
    <property type="term" value="P:clathrin coat assembly"/>
    <property type="evidence" value="ECO:0007669"/>
    <property type="project" value="TreeGrafter"/>
</dbReference>
<keyword evidence="17" id="KW-1185">Reference proteome</keyword>
<evidence type="ECO:0000256" key="5">
    <source>
        <dbReference type="ARBA" id="ARBA00022490"/>
    </source>
</evidence>
<dbReference type="CDD" id="cd21675">
    <property type="entry name" value="SMP_TEX2"/>
    <property type="match status" value="1"/>
</dbReference>
<dbReference type="SUPFAM" id="SSF48464">
    <property type="entry name" value="ENTH/VHS domain"/>
    <property type="match status" value="1"/>
</dbReference>
<feature type="transmembrane region" description="Helical" evidence="10">
    <location>
        <begin position="7"/>
        <end position="32"/>
    </location>
</feature>
<dbReference type="Pfam" id="PF15413">
    <property type="entry name" value="PH_11"/>
    <property type="match status" value="1"/>
</dbReference>
<evidence type="ECO:0000256" key="6">
    <source>
        <dbReference type="ARBA" id="ARBA00023055"/>
    </source>
</evidence>
<feature type="compositionally biased region" description="Basic and acidic residues" evidence="12">
    <location>
        <begin position="589"/>
        <end position="601"/>
    </location>
</feature>
<evidence type="ECO:0000256" key="12">
    <source>
        <dbReference type="SAM" id="MobiDB-lite"/>
    </source>
</evidence>
<dbReference type="SUPFAM" id="SSF109885">
    <property type="entry name" value="I/LWEQ domain"/>
    <property type="match status" value="1"/>
</dbReference>
<feature type="domain" description="SMP-LTD" evidence="15">
    <location>
        <begin position="276"/>
        <end position="469"/>
    </location>
</feature>
<feature type="compositionally biased region" description="Low complexity" evidence="12">
    <location>
        <begin position="602"/>
        <end position="629"/>
    </location>
</feature>
<comment type="subcellular location">
    <subcellularLocation>
        <location evidence="2">Cytoplasm</location>
    </subcellularLocation>
    <subcellularLocation>
        <location evidence="1">Membrane</location>
    </subcellularLocation>
</comment>
<dbReference type="CDD" id="cd17007">
    <property type="entry name" value="ANTH_N_Sla2p"/>
    <property type="match status" value="1"/>
</dbReference>
<dbReference type="Pfam" id="PF07651">
    <property type="entry name" value="ANTH"/>
    <property type="match status" value="1"/>
</dbReference>
<dbReference type="GO" id="GO:0030136">
    <property type="term" value="C:clathrin-coated vesicle"/>
    <property type="evidence" value="ECO:0007669"/>
    <property type="project" value="TreeGrafter"/>
</dbReference>
<dbReference type="GO" id="GO:0043325">
    <property type="term" value="F:phosphatidylinositol-3,4-bisphosphate binding"/>
    <property type="evidence" value="ECO:0007669"/>
    <property type="project" value="TreeGrafter"/>
</dbReference>
<evidence type="ECO:0000313" key="17">
    <source>
        <dbReference type="Proteomes" id="UP000215289"/>
    </source>
</evidence>
<dbReference type="InterPro" id="IPR002558">
    <property type="entry name" value="ILWEQ_dom"/>
</dbReference>
<dbReference type="PROSITE" id="PS51847">
    <property type="entry name" value="SMP"/>
    <property type="match status" value="1"/>
</dbReference>
<evidence type="ECO:0000256" key="2">
    <source>
        <dbReference type="ARBA" id="ARBA00004496"/>
    </source>
</evidence>
<keyword evidence="11" id="KW-0175">Coiled coil</keyword>
<dbReference type="InterPro" id="IPR030224">
    <property type="entry name" value="Sla2_fam"/>
</dbReference>
<dbReference type="InterPro" id="IPR031468">
    <property type="entry name" value="SMP_LBD"/>
</dbReference>
<evidence type="ECO:0000259" key="13">
    <source>
        <dbReference type="PROSITE" id="PS50942"/>
    </source>
</evidence>
<evidence type="ECO:0000256" key="9">
    <source>
        <dbReference type="ARBA" id="ARBA00023203"/>
    </source>
</evidence>
<keyword evidence="9" id="KW-0009">Actin-binding</keyword>
<evidence type="ECO:0000256" key="3">
    <source>
        <dbReference type="ARBA" id="ARBA00010135"/>
    </source>
</evidence>
<dbReference type="GO" id="GO:0016020">
    <property type="term" value="C:membrane"/>
    <property type="evidence" value="ECO:0007669"/>
    <property type="project" value="UniProtKB-SubCell"/>
</dbReference>
<feature type="compositionally biased region" description="Polar residues" evidence="12">
    <location>
        <begin position="698"/>
        <end position="712"/>
    </location>
</feature>
<dbReference type="GO" id="GO:0080025">
    <property type="term" value="F:phosphatidylinositol-3,5-bisphosphate binding"/>
    <property type="evidence" value="ECO:0007669"/>
    <property type="project" value="TreeGrafter"/>
</dbReference>
<organism evidence="16 17">
    <name type="scientific">Aspergillus turcosus</name>
    <dbReference type="NCBI Taxonomy" id="1245748"/>
    <lineage>
        <taxon>Eukaryota</taxon>
        <taxon>Fungi</taxon>
        <taxon>Dikarya</taxon>
        <taxon>Ascomycota</taxon>
        <taxon>Pezizomycotina</taxon>
        <taxon>Eurotiomycetes</taxon>
        <taxon>Eurotiomycetidae</taxon>
        <taxon>Eurotiales</taxon>
        <taxon>Aspergillaceae</taxon>
        <taxon>Aspergillus</taxon>
        <taxon>Aspergillus subgen. Fumigati</taxon>
    </lineage>
</organism>
<dbReference type="SMART" id="SM00307">
    <property type="entry name" value="ILWEQ"/>
    <property type="match status" value="1"/>
</dbReference>
<evidence type="ECO:0000259" key="14">
    <source>
        <dbReference type="PROSITE" id="PS50945"/>
    </source>
</evidence>
<feature type="region of interest" description="Disordered" evidence="12">
    <location>
        <begin position="1195"/>
        <end position="1236"/>
    </location>
</feature>
<accession>A0A3R7GGS9</accession>
<keyword evidence="10" id="KW-1133">Transmembrane helix</keyword>